<proteinExistence type="predicted"/>
<organism evidence="6 7">
    <name type="scientific">Ceratopteris richardii</name>
    <name type="common">Triangle waterfern</name>
    <dbReference type="NCBI Taxonomy" id="49495"/>
    <lineage>
        <taxon>Eukaryota</taxon>
        <taxon>Viridiplantae</taxon>
        <taxon>Streptophyta</taxon>
        <taxon>Embryophyta</taxon>
        <taxon>Tracheophyta</taxon>
        <taxon>Polypodiopsida</taxon>
        <taxon>Polypodiidae</taxon>
        <taxon>Polypodiales</taxon>
        <taxon>Pteridineae</taxon>
        <taxon>Pteridaceae</taxon>
        <taxon>Parkerioideae</taxon>
        <taxon>Ceratopteris</taxon>
    </lineage>
</organism>
<dbReference type="GO" id="GO:0006511">
    <property type="term" value="P:ubiquitin-dependent protein catabolic process"/>
    <property type="evidence" value="ECO:0007669"/>
    <property type="project" value="TreeGrafter"/>
</dbReference>
<protein>
    <recommendedName>
        <fullName evidence="5">RING-type domain-containing protein</fullName>
    </recommendedName>
</protein>
<evidence type="ECO:0000259" key="5">
    <source>
        <dbReference type="PROSITE" id="PS50089"/>
    </source>
</evidence>
<evidence type="ECO:0000313" key="7">
    <source>
        <dbReference type="Proteomes" id="UP000825935"/>
    </source>
</evidence>
<dbReference type="OrthoDB" id="8062037at2759"/>
<dbReference type="AlphaFoldDB" id="A0A8T2VET2"/>
<evidence type="ECO:0000256" key="4">
    <source>
        <dbReference type="PROSITE-ProRule" id="PRU00175"/>
    </source>
</evidence>
<dbReference type="Pfam" id="PF13639">
    <property type="entry name" value="zf-RING_2"/>
    <property type="match status" value="1"/>
</dbReference>
<keyword evidence="2 4" id="KW-0863">Zinc-finger</keyword>
<dbReference type="GO" id="GO:0005634">
    <property type="term" value="C:nucleus"/>
    <property type="evidence" value="ECO:0007669"/>
    <property type="project" value="TreeGrafter"/>
</dbReference>
<accession>A0A8T2VET2</accession>
<comment type="caution">
    <text evidence="6">The sequence shown here is derived from an EMBL/GenBank/DDBJ whole genome shotgun (WGS) entry which is preliminary data.</text>
</comment>
<dbReference type="GO" id="GO:0008270">
    <property type="term" value="F:zinc ion binding"/>
    <property type="evidence" value="ECO:0007669"/>
    <property type="project" value="UniProtKB-KW"/>
</dbReference>
<sequence>MGSKLEDAAIRKSVIGALPVVYIEEKDECVNCAICISTIIAGSPALQLPCKHLFHSECIARWLRAKNTCPLCRCNLETEES</sequence>
<name>A0A8T2VET2_CERRI</name>
<dbReference type="SMART" id="SM00184">
    <property type="entry name" value="RING"/>
    <property type="match status" value="1"/>
</dbReference>
<dbReference type="Gene3D" id="3.30.40.10">
    <property type="entry name" value="Zinc/RING finger domain, C3HC4 (zinc finger)"/>
    <property type="match status" value="1"/>
</dbReference>
<feature type="domain" description="RING-type" evidence="5">
    <location>
        <begin position="32"/>
        <end position="73"/>
    </location>
</feature>
<dbReference type="SUPFAM" id="SSF57850">
    <property type="entry name" value="RING/U-box"/>
    <property type="match status" value="1"/>
</dbReference>
<dbReference type="EMBL" id="CM035406">
    <property type="protein sequence ID" value="KAH7445720.1"/>
    <property type="molecule type" value="Genomic_DNA"/>
</dbReference>
<evidence type="ECO:0000313" key="6">
    <source>
        <dbReference type="EMBL" id="KAH7445720.1"/>
    </source>
</evidence>
<dbReference type="InterPro" id="IPR013083">
    <property type="entry name" value="Znf_RING/FYVE/PHD"/>
</dbReference>
<keyword evidence="7" id="KW-1185">Reference proteome</keyword>
<reference evidence="6" key="1">
    <citation type="submission" date="2021-08" db="EMBL/GenBank/DDBJ databases">
        <title>WGS assembly of Ceratopteris richardii.</title>
        <authorList>
            <person name="Marchant D.B."/>
            <person name="Chen G."/>
            <person name="Jenkins J."/>
            <person name="Shu S."/>
            <person name="Leebens-Mack J."/>
            <person name="Grimwood J."/>
            <person name="Schmutz J."/>
            <person name="Soltis P."/>
            <person name="Soltis D."/>
            <person name="Chen Z.-H."/>
        </authorList>
    </citation>
    <scope>NUCLEOTIDE SEQUENCE</scope>
    <source>
        <strain evidence="6">Whitten #5841</strain>
        <tissue evidence="6">Leaf</tissue>
    </source>
</reference>
<dbReference type="InterPro" id="IPR051834">
    <property type="entry name" value="RING_finger_E3_ligase"/>
</dbReference>
<evidence type="ECO:0000256" key="3">
    <source>
        <dbReference type="ARBA" id="ARBA00022833"/>
    </source>
</evidence>
<evidence type="ECO:0000256" key="2">
    <source>
        <dbReference type="ARBA" id="ARBA00022771"/>
    </source>
</evidence>
<dbReference type="PANTHER" id="PTHR45931:SF3">
    <property type="entry name" value="RING ZINC FINGER-CONTAINING PROTEIN"/>
    <property type="match status" value="1"/>
</dbReference>
<dbReference type="GO" id="GO:0061630">
    <property type="term" value="F:ubiquitin protein ligase activity"/>
    <property type="evidence" value="ECO:0007669"/>
    <property type="project" value="TreeGrafter"/>
</dbReference>
<dbReference type="PROSITE" id="PS50089">
    <property type="entry name" value="ZF_RING_2"/>
    <property type="match status" value="1"/>
</dbReference>
<dbReference type="InterPro" id="IPR001841">
    <property type="entry name" value="Znf_RING"/>
</dbReference>
<keyword evidence="1" id="KW-0479">Metal-binding</keyword>
<evidence type="ECO:0000256" key="1">
    <source>
        <dbReference type="ARBA" id="ARBA00022723"/>
    </source>
</evidence>
<keyword evidence="3" id="KW-0862">Zinc</keyword>
<dbReference type="OMA" id="HSECIAR"/>
<gene>
    <name evidence="6" type="ORF">KP509_01G021600</name>
</gene>
<dbReference type="PANTHER" id="PTHR45931">
    <property type="entry name" value="SI:CH211-59O9.10"/>
    <property type="match status" value="1"/>
</dbReference>
<dbReference type="Proteomes" id="UP000825935">
    <property type="component" value="Chromosome 1"/>
</dbReference>